<keyword evidence="3" id="KW-1185">Reference proteome</keyword>
<dbReference type="OrthoDB" id="10000387at2759"/>
<evidence type="ECO:0000313" key="2">
    <source>
        <dbReference type="EMBL" id="CAF4346349.1"/>
    </source>
</evidence>
<dbReference type="EMBL" id="CAJOBC010086628">
    <property type="protein sequence ID" value="CAF4346349.1"/>
    <property type="molecule type" value="Genomic_DNA"/>
</dbReference>
<dbReference type="AlphaFoldDB" id="A0A815RTK4"/>
<accession>A0A815RTK4</accession>
<evidence type="ECO:0000313" key="3">
    <source>
        <dbReference type="Proteomes" id="UP000663829"/>
    </source>
</evidence>
<name>A0A815RTK4_9BILA</name>
<proteinExistence type="predicted"/>
<protein>
    <submittedName>
        <fullName evidence="1">Uncharacterized protein</fullName>
    </submittedName>
</protein>
<comment type="caution">
    <text evidence="1">The sequence shown here is derived from an EMBL/GenBank/DDBJ whole genome shotgun (WGS) entry which is preliminary data.</text>
</comment>
<reference evidence="1" key="1">
    <citation type="submission" date="2021-02" db="EMBL/GenBank/DDBJ databases">
        <authorList>
            <person name="Nowell W R."/>
        </authorList>
    </citation>
    <scope>NUCLEOTIDE SEQUENCE</scope>
</reference>
<dbReference type="Proteomes" id="UP000681722">
    <property type="component" value="Unassembled WGS sequence"/>
</dbReference>
<organism evidence="1 3">
    <name type="scientific">Didymodactylos carnosus</name>
    <dbReference type="NCBI Taxonomy" id="1234261"/>
    <lineage>
        <taxon>Eukaryota</taxon>
        <taxon>Metazoa</taxon>
        <taxon>Spiralia</taxon>
        <taxon>Gnathifera</taxon>
        <taxon>Rotifera</taxon>
        <taxon>Eurotatoria</taxon>
        <taxon>Bdelloidea</taxon>
        <taxon>Philodinida</taxon>
        <taxon>Philodinidae</taxon>
        <taxon>Didymodactylos</taxon>
    </lineage>
</organism>
<dbReference type="EMBL" id="CAJNOQ010021148">
    <property type="protein sequence ID" value="CAF1481380.1"/>
    <property type="molecule type" value="Genomic_DNA"/>
</dbReference>
<gene>
    <name evidence="1" type="ORF">GPM918_LOCUS35856</name>
    <name evidence="2" type="ORF">SRO942_LOCUS36580</name>
</gene>
<evidence type="ECO:0000313" key="1">
    <source>
        <dbReference type="EMBL" id="CAF1481380.1"/>
    </source>
</evidence>
<sequence length="121" mass="14253">MLVDGSRRKNDVNINNFNNTFCINIRCLLCNLLTYSASGNVPVSFLWQLFSNNIRPELPKENFEWTIYVQIIEYTKYSGWNLKKLNDAFERSRVLNKIIIKATESLRYNKKTKNKIVTNIL</sequence>
<dbReference type="Proteomes" id="UP000663829">
    <property type="component" value="Unassembled WGS sequence"/>
</dbReference>